<dbReference type="Proteomes" id="UP000307173">
    <property type="component" value="Unassembled WGS sequence"/>
</dbReference>
<dbReference type="GO" id="GO:0051016">
    <property type="term" value="P:barbed-end actin filament capping"/>
    <property type="evidence" value="ECO:0007669"/>
    <property type="project" value="UniProtKB-UniRule"/>
</dbReference>
<dbReference type="InterPro" id="IPR037282">
    <property type="entry name" value="CapZ_alpha/beta"/>
</dbReference>
<dbReference type="PANTHER" id="PTHR10653">
    <property type="entry name" value="F-ACTIN-CAPPING PROTEIN SUBUNIT ALPHA"/>
    <property type="match status" value="1"/>
</dbReference>
<dbReference type="STRING" id="52247.A0A4V4NFS7"/>
<dbReference type="GO" id="GO:0008290">
    <property type="term" value="C:F-actin capping protein complex"/>
    <property type="evidence" value="ECO:0007669"/>
    <property type="project" value="UniProtKB-UniRule"/>
</dbReference>
<comment type="caution">
    <text evidence="5">The sequence shown here is derived from an EMBL/GenBank/DDBJ whole genome shotgun (WGS) entry which is preliminary data.</text>
</comment>
<organism evidence="5 6">
    <name type="scientific">Pichia inconspicua</name>
    <dbReference type="NCBI Taxonomy" id="52247"/>
    <lineage>
        <taxon>Eukaryota</taxon>
        <taxon>Fungi</taxon>
        <taxon>Dikarya</taxon>
        <taxon>Ascomycota</taxon>
        <taxon>Saccharomycotina</taxon>
        <taxon>Pichiomycetes</taxon>
        <taxon>Pichiales</taxon>
        <taxon>Pichiaceae</taxon>
        <taxon>Pichia</taxon>
    </lineage>
</organism>
<dbReference type="GO" id="GO:0051015">
    <property type="term" value="F:actin filament binding"/>
    <property type="evidence" value="ECO:0007669"/>
    <property type="project" value="TreeGrafter"/>
</dbReference>
<accession>A0A4V4NFS7</accession>
<dbReference type="EMBL" id="SELW01000355">
    <property type="protein sequence ID" value="TID28952.1"/>
    <property type="molecule type" value="Genomic_DNA"/>
</dbReference>
<dbReference type="GO" id="GO:0030479">
    <property type="term" value="C:actin cortical patch"/>
    <property type="evidence" value="ECO:0007669"/>
    <property type="project" value="TreeGrafter"/>
</dbReference>
<dbReference type="Gene3D" id="3.90.1150.210">
    <property type="entry name" value="F-actin capping protein, beta subunit"/>
    <property type="match status" value="1"/>
</dbReference>
<protein>
    <recommendedName>
        <fullName evidence="4">F-actin-capping protein subunit alpha</fullName>
    </recommendedName>
</protein>
<evidence type="ECO:0000256" key="3">
    <source>
        <dbReference type="ARBA" id="ARBA00025389"/>
    </source>
</evidence>
<sequence>MSDVEQIVRQIVNTASPGNDLKLIESIERVIDGESDKLVERVLRDKYTQEDAKIVLVNGKESIVSPWNRDGIKFIGDGIKFGYDFIRDEAIDIEEYSIVNESLQDELNKYIEEFYTNGTGIVVGGGNDETTVVIVGEKLNDANYYNGRWVGVYRVNGSKLEFDIHVKIHYYEDGNVVLNSRYTQISEVGSNIIKSIEEIELDTEVKILNKVTQLNEEKFKNLRRLMPVSRSRIQWGRSIGNYKLGKEAANV</sequence>
<evidence type="ECO:0000256" key="2">
    <source>
        <dbReference type="ARBA" id="ARBA00023203"/>
    </source>
</evidence>
<dbReference type="OrthoDB" id="340550at2759"/>
<keyword evidence="6" id="KW-1185">Reference proteome</keyword>
<evidence type="ECO:0000313" key="5">
    <source>
        <dbReference type="EMBL" id="TID28952.1"/>
    </source>
</evidence>
<name>A0A4V4NFS7_9ASCO</name>
<evidence type="ECO:0000256" key="4">
    <source>
        <dbReference type="RuleBase" id="RU365077"/>
    </source>
</evidence>
<dbReference type="AlphaFoldDB" id="A0A4V4NFS7"/>
<dbReference type="InterPro" id="IPR042276">
    <property type="entry name" value="CapZ_alpha/beta_2"/>
</dbReference>
<dbReference type="SUPFAM" id="SSF90096">
    <property type="entry name" value="Subunits of heterodimeric actin filament capping protein Capz"/>
    <property type="match status" value="1"/>
</dbReference>
<dbReference type="Pfam" id="PF01267">
    <property type="entry name" value="F-actin_cap_A"/>
    <property type="match status" value="1"/>
</dbReference>
<proteinExistence type="inferred from homology"/>
<evidence type="ECO:0000313" key="6">
    <source>
        <dbReference type="Proteomes" id="UP000307173"/>
    </source>
</evidence>
<keyword evidence="2 4" id="KW-0009">Actin-binding</keyword>
<keyword evidence="1 4" id="KW-0117">Actin capping</keyword>
<comment type="function">
    <text evidence="3 4">F-actin-capping proteins bind in a Ca(2+)-independent manner to the fast growing ends of actin filaments (barbed end) thereby blocking the exchange of subunits at these ends. Unlike other capping proteins (such as gelsolin and severin), these proteins do not sever actin filaments.</text>
</comment>
<reference evidence="5 6" key="1">
    <citation type="journal article" date="2019" name="Front. Genet.">
        <title>Whole-Genome Sequencing of the Opportunistic Yeast Pathogen Candida inconspicua Uncovers Its Hybrid Origin.</title>
        <authorList>
            <person name="Mixao V."/>
            <person name="Hansen A.P."/>
            <person name="Saus E."/>
            <person name="Boekhout T."/>
            <person name="Lass-Florl C."/>
            <person name="Gabaldon T."/>
        </authorList>
    </citation>
    <scope>NUCLEOTIDE SEQUENCE [LARGE SCALE GENOMIC DNA]</scope>
    <source>
        <strain evidence="5 6">CBS 180</strain>
    </source>
</reference>
<gene>
    <name evidence="5" type="ORF">CANINC_002220</name>
</gene>
<evidence type="ECO:0000256" key="1">
    <source>
        <dbReference type="ARBA" id="ARBA00022467"/>
    </source>
</evidence>
<dbReference type="GO" id="GO:0030036">
    <property type="term" value="P:actin cytoskeleton organization"/>
    <property type="evidence" value="ECO:0007669"/>
    <property type="project" value="TreeGrafter"/>
</dbReference>
<comment type="similarity">
    <text evidence="4">Belongs to the F-actin-capping protein alpha subunit family.</text>
</comment>
<comment type="subunit">
    <text evidence="4">Heterodimer of an alpha and a beta subunit.</text>
</comment>
<dbReference type="PANTHER" id="PTHR10653:SF0">
    <property type="entry name" value="F-ACTIN-CAPPING PROTEIN SUBUNIT ALPHA"/>
    <property type="match status" value="1"/>
</dbReference>
<dbReference type="InterPro" id="IPR002189">
    <property type="entry name" value="CapZ_alpha"/>
</dbReference>